<feature type="compositionally biased region" description="Basic and acidic residues" evidence="1">
    <location>
        <begin position="527"/>
        <end position="549"/>
    </location>
</feature>
<feature type="transmembrane region" description="Helical" evidence="2">
    <location>
        <begin position="31"/>
        <end position="55"/>
    </location>
</feature>
<dbReference type="RefSeq" id="WP_064346798.1">
    <property type="nucleotide sequence ID" value="NZ_KQ956830.1"/>
</dbReference>
<feature type="region of interest" description="Disordered" evidence="1">
    <location>
        <begin position="324"/>
        <end position="375"/>
    </location>
</feature>
<feature type="compositionally biased region" description="Polar residues" evidence="1">
    <location>
        <begin position="517"/>
        <end position="526"/>
    </location>
</feature>
<protein>
    <submittedName>
        <fullName evidence="3">Uncharacterized protein</fullName>
    </submittedName>
</protein>
<dbReference type="OrthoDB" id="3249401at2"/>
<feature type="compositionally biased region" description="Basic residues" evidence="1">
    <location>
        <begin position="205"/>
        <end position="216"/>
    </location>
</feature>
<feature type="compositionally biased region" description="Polar residues" evidence="1">
    <location>
        <begin position="359"/>
        <end position="375"/>
    </location>
</feature>
<keyword evidence="2" id="KW-0472">Membrane</keyword>
<evidence type="ECO:0000256" key="1">
    <source>
        <dbReference type="SAM" id="MobiDB-lite"/>
    </source>
</evidence>
<organism evidence="3 4">
    <name type="scientific">Gardnerella vaginalis</name>
    <dbReference type="NCBI Taxonomy" id="2702"/>
    <lineage>
        <taxon>Bacteria</taxon>
        <taxon>Bacillati</taxon>
        <taxon>Actinomycetota</taxon>
        <taxon>Actinomycetes</taxon>
        <taxon>Bifidobacteriales</taxon>
        <taxon>Bifidobacteriaceae</taxon>
        <taxon>Gardnerella</taxon>
    </lineage>
</organism>
<sequence>MTIIDNTSDLEGQPMRLSVQRFTLRGTIMRGIVAPFFAVLAALSIIFGVANATFWKPSNVVIAYAQVSGTRYIVTDPGVLNLVDSRVHVSVAALHTRRPICVAVGLIKDVRGWVAGNSVQRITGLRDWNNLSVEEMSSKDSMQNDTSTESKDANVKFQQSDLWPTATCQLGLAKLAINTADYVQSSGSASYDNAVAEGAVDQSAKRTRKNSNRHTARSASLRSQAARRVLLIDLGNNTPEASIELRWRRHQVPDFATPLYFMGGLFAVLALLAATIFAMAPHRRRNQQLAASSSGILAVKPEVREEVTFAEAFAGTMSGIFERKNHKKSTGSHARHGSRTGRRKNLFENQSDNSEKTYDTQQTRTAVASTAVSPTDSLAETAVISRDDMLAFAARFMQQHNSDPLVEAAHVPDNTGEGFKNSSNTHDAPHVSASQSDSREHNTNKLGESSSPKLQHNDAHAKKNEQTQSNKRQRDKQAQSNNQNRRNKQNNKSKINRFAQQNDAQQLKQKRHHRLEQIQSSHNNDGSNRESAKQKLHNDEVVHKNEANKRQSISKNSNTKQSRVNRNGYRGNGNSNNRYRKSGKGYRGNSSNERGNGRNA</sequence>
<feature type="transmembrane region" description="Helical" evidence="2">
    <location>
        <begin position="259"/>
        <end position="280"/>
    </location>
</feature>
<proteinExistence type="predicted"/>
<dbReference type="Proteomes" id="UP000070687">
    <property type="component" value="Unassembled WGS sequence"/>
</dbReference>
<feature type="compositionally biased region" description="Basic residues" evidence="1">
    <location>
        <begin position="324"/>
        <end position="344"/>
    </location>
</feature>
<name>A0A133P296_GARVA</name>
<dbReference type="EMBL" id="LRQB01000006">
    <property type="protein sequence ID" value="KXA22698.1"/>
    <property type="molecule type" value="Genomic_DNA"/>
</dbReference>
<comment type="caution">
    <text evidence="3">The sequence shown here is derived from an EMBL/GenBank/DDBJ whole genome shotgun (WGS) entry which is preliminary data.</text>
</comment>
<feature type="compositionally biased region" description="Basic and acidic residues" evidence="1">
    <location>
        <begin position="455"/>
        <end position="465"/>
    </location>
</feature>
<feature type="compositionally biased region" description="Low complexity" evidence="1">
    <location>
        <begin position="587"/>
        <end position="600"/>
    </location>
</feature>
<feature type="compositionally biased region" description="Basic residues" evidence="1">
    <location>
        <begin position="485"/>
        <end position="495"/>
    </location>
</feature>
<feature type="region of interest" description="Disordered" evidence="1">
    <location>
        <begin position="408"/>
        <end position="600"/>
    </location>
</feature>
<feature type="compositionally biased region" description="Polar residues" evidence="1">
    <location>
        <begin position="420"/>
        <end position="436"/>
    </location>
</feature>
<feature type="compositionally biased region" description="Polar residues" evidence="1">
    <location>
        <begin position="550"/>
        <end position="564"/>
    </location>
</feature>
<evidence type="ECO:0000313" key="3">
    <source>
        <dbReference type="EMBL" id="KXA22698.1"/>
    </source>
</evidence>
<keyword evidence="2" id="KW-0812">Transmembrane</keyword>
<gene>
    <name evidence="3" type="ORF">HMPREF3208_00250</name>
</gene>
<dbReference type="PATRIC" id="fig|2702.100.peg.235"/>
<evidence type="ECO:0000313" key="4">
    <source>
        <dbReference type="Proteomes" id="UP000070687"/>
    </source>
</evidence>
<evidence type="ECO:0000256" key="2">
    <source>
        <dbReference type="SAM" id="Phobius"/>
    </source>
</evidence>
<keyword evidence="2" id="KW-1133">Transmembrane helix</keyword>
<feature type="compositionally biased region" description="Low complexity" evidence="1">
    <location>
        <begin position="565"/>
        <end position="577"/>
    </location>
</feature>
<accession>A0A133P296</accession>
<feature type="region of interest" description="Disordered" evidence="1">
    <location>
        <begin position="197"/>
        <end position="219"/>
    </location>
</feature>
<feature type="compositionally biased region" description="Polar residues" evidence="1">
    <location>
        <begin position="498"/>
        <end position="507"/>
    </location>
</feature>
<reference evidence="3 4" key="1">
    <citation type="submission" date="2016-01" db="EMBL/GenBank/DDBJ databases">
        <authorList>
            <person name="Oliw E.H."/>
        </authorList>
    </citation>
    <scope>NUCLEOTIDE SEQUENCE [LARGE SCALE GENOMIC DNA]</scope>
    <source>
        <strain evidence="3 4">PSS_7772B</strain>
    </source>
</reference>
<feature type="compositionally biased region" description="Polar residues" evidence="1">
    <location>
        <begin position="444"/>
        <end position="454"/>
    </location>
</feature>
<dbReference type="AlphaFoldDB" id="A0A133P296"/>